<keyword evidence="1" id="KW-0472">Membrane</keyword>
<dbReference type="GO" id="GO:0042765">
    <property type="term" value="C:GPI-anchor transamidase complex"/>
    <property type="evidence" value="ECO:0007669"/>
    <property type="project" value="InterPro"/>
</dbReference>
<dbReference type="PANTHER" id="PTHR13304:SF0">
    <property type="entry name" value="GLYCOSYLPHOSPHATIDYLINOSITOL ANCHOR ATTACHMENT 1 PROTEIN"/>
    <property type="match status" value="1"/>
</dbReference>
<dbReference type="GO" id="GO:0016255">
    <property type="term" value="P:attachment of GPI anchor to protein"/>
    <property type="evidence" value="ECO:0007669"/>
    <property type="project" value="TreeGrafter"/>
</dbReference>
<evidence type="ECO:0000313" key="2">
    <source>
        <dbReference type="EMBL" id="NWQ72648.1"/>
    </source>
</evidence>
<accession>A0A7K4RH03</accession>
<dbReference type="InterPro" id="IPR007246">
    <property type="entry name" value="Gaa1"/>
</dbReference>
<reference evidence="2 3" key="1">
    <citation type="submission" date="2019-09" db="EMBL/GenBank/DDBJ databases">
        <title>Bird 10,000 Genomes (B10K) Project - Family phase.</title>
        <authorList>
            <person name="Zhang G."/>
        </authorList>
    </citation>
    <scope>NUCLEOTIDE SEQUENCE [LARGE SCALE GENOMIC DNA]</scope>
    <source>
        <strain evidence="2">B10K-DU-004-15</strain>
        <tissue evidence="2">Mixed tissue sample</tissue>
    </source>
</reference>
<organism evidence="2 3">
    <name type="scientific">Neopipo cinnamomea</name>
    <dbReference type="NCBI Taxonomy" id="456388"/>
    <lineage>
        <taxon>Eukaryota</taxon>
        <taxon>Metazoa</taxon>
        <taxon>Chordata</taxon>
        <taxon>Craniata</taxon>
        <taxon>Vertebrata</taxon>
        <taxon>Euteleostomi</taxon>
        <taxon>Archelosauria</taxon>
        <taxon>Archosauria</taxon>
        <taxon>Dinosauria</taxon>
        <taxon>Saurischia</taxon>
        <taxon>Theropoda</taxon>
        <taxon>Coelurosauria</taxon>
        <taxon>Aves</taxon>
        <taxon>Neognathae</taxon>
        <taxon>Neoaves</taxon>
        <taxon>Telluraves</taxon>
        <taxon>Australaves</taxon>
        <taxon>Passeriformes</taxon>
        <taxon>Tyrannidae</taxon>
        <taxon>Neopipo</taxon>
    </lineage>
</organism>
<dbReference type="Proteomes" id="UP000556200">
    <property type="component" value="Unassembled WGS sequence"/>
</dbReference>
<sequence>MSLKLVALLALALLLTCLALLNFSLGFLLGVTLVPPAAAVRPSGHRLPQAVLLVLASPGVSLFLAVLLERELLEAPAGLGEAWQRFLGVLGQGLLQDHLHGAFLSPLLALGAYPCWLLLWNVLFWK</sequence>
<keyword evidence="3" id="KW-1185">Reference proteome</keyword>
<gene>
    <name evidence="2" type="primary">Gpaa1</name>
    <name evidence="2" type="ORF">NEOCIN_R15511</name>
</gene>
<dbReference type="PANTHER" id="PTHR13304">
    <property type="entry name" value="GLYCOSYLPHOSPHATIDYLINOSITOL ANCHOR ATTACHMENT 1 PROTEIN"/>
    <property type="match status" value="1"/>
</dbReference>
<comment type="caution">
    <text evidence="2">The sequence shown here is derived from an EMBL/GenBank/DDBJ whole genome shotgun (WGS) entry which is preliminary data.</text>
</comment>
<proteinExistence type="predicted"/>
<dbReference type="Pfam" id="PF04114">
    <property type="entry name" value="Gaa1"/>
    <property type="match status" value="1"/>
</dbReference>
<feature type="non-terminal residue" evidence="2">
    <location>
        <position position="126"/>
    </location>
</feature>
<feature type="transmembrane region" description="Helical" evidence="1">
    <location>
        <begin position="102"/>
        <end position="123"/>
    </location>
</feature>
<keyword evidence="1" id="KW-1133">Transmembrane helix</keyword>
<dbReference type="AlphaFoldDB" id="A0A7K4RH03"/>
<evidence type="ECO:0000313" key="3">
    <source>
        <dbReference type="Proteomes" id="UP000556200"/>
    </source>
</evidence>
<protein>
    <submittedName>
        <fullName evidence="2">GPAA1 protein</fullName>
    </submittedName>
</protein>
<dbReference type="EMBL" id="VYZA01007199">
    <property type="protein sequence ID" value="NWQ72648.1"/>
    <property type="molecule type" value="Genomic_DNA"/>
</dbReference>
<name>A0A7K4RH03_9TYRA</name>
<evidence type="ECO:0000256" key="1">
    <source>
        <dbReference type="SAM" id="Phobius"/>
    </source>
</evidence>
<keyword evidence="1" id="KW-0812">Transmembrane</keyword>
<feature type="non-terminal residue" evidence="2">
    <location>
        <position position="1"/>
    </location>
</feature>